<gene>
    <name evidence="1" type="ORF">QAD02_023005</name>
</gene>
<organism evidence="1 2">
    <name type="scientific">Eretmocerus hayati</name>
    <dbReference type="NCBI Taxonomy" id="131215"/>
    <lineage>
        <taxon>Eukaryota</taxon>
        <taxon>Metazoa</taxon>
        <taxon>Ecdysozoa</taxon>
        <taxon>Arthropoda</taxon>
        <taxon>Hexapoda</taxon>
        <taxon>Insecta</taxon>
        <taxon>Pterygota</taxon>
        <taxon>Neoptera</taxon>
        <taxon>Endopterygota</taxon>
        <taxon>Hymenoptera</taxon>
        <taxon>Apocrita</taxon>
        <taxon>Proctotrupomorpha</taxon>
        <taxon>Chalcidoidea</taxon>
        <taxon>Aphelinidae</taxon>
        <taxon>Aphelininae</taxon>
        <taxon>Eretmocerus</taxon>
    </lineage>
</organism>
<proteinExistence type="predicted"/>
<name>A0ACC2PW97_9HYME</name>
<protein>
    <submittedName>
        <fullName evidence="1">Uncharacterized protein</fullName>
    </submittedName>
</protein>
<dbReference type="EMBL" id="CM056741">
    <property type="protein sequence ID" value="KAJ8687211.1"/>
    <property type="molecule type" value="Genomic_DNA"/>
</dbReference>
<sequence>MILGSSSGGSGMATTTTTVTQHQNAGGGGGHTRRGGPGKQVDTNATVYQFRIEERQRISLSKESRAVRTLTIIWITFVVCWVPFFIMYIIGAFCEECFSSITVHMLTWLGYINSALNPLIYTIFNEDYRKAFRKLLCILPDPDDAAARARSSRTQNRAAPSLQPLSSAE</sequence>
<reference evidence="1" key="1">
    <citation type="submission" date="2023-04" db="EMBL/GenBank/DDBJ databases">
        <title>A chromosome-level genome assembly of the parasitoid wasp Eretmocerus hayati.</title>
        <authorList>
            <person name="Zhong Y."/>
            <person name="Liu S."/>
            <person name="Liu Y."/>
        </authorList>
    </citation>
    <scope>NUCLEOTIDE SEQUENCE</scope>
    <source>
        <strain evidence="1">ZJU_SS_LIU_2023</strain>
    </source>
</reference>
<accession>A0ACC2PW97</accession>
<evidence type="ECO:0000313" key="1">
    <source>
        <dbReference type="EMBL" id="KAJ8687211.1"/>
    </source>
</evidence>
<comment type="caution">
    <text evidence="1">The sequence shown here is derived from an EMBL/GenBank/DDBJ whole genome shotgun (WGS) entry which is preliminary data.</text>
</comment>
<keyword evidence="2" id="KW-1185">Reference proteome</keyword>
<evidence type="ECO:0000313" key="2">
    <source>
        <dbReference type="Proteomes" id="UP001239111"/>
    </source>
</evidence>
<dbReference type="Proteomes" id="UP001239111">
    <property type="component" value="Chromosome 1"/>
</dbReference>